<dbReference type="Proteomes" id="UP000239471">
    <property type="component" value="Unassembled WGS sequence"/>
</dbReference>
<dbReference type="InterPro" id="IPR018763">
    <property type="entry name" value="DUF2334"/>
</dbReference>
<dbReference type="RefSeq" id="WP_106061042.1">
    <property type="nucleotide sequence ID" value="NZ_PVXQ01000051.1"/>
</dbReference>
<reference evidence="2 3" key="1">
    <citation type="submission" date="2018-03" db="EMBL/GenBank/DDBJ databases">
        <title>Genome sequence of Clostridium vincentii DSM 10228.</title>
        <authorList>
            <person name="Poehlein A."/>
            <person name="Daniel R."/>
        </authorList>
    </citation>
    <scope>NUCLEOTIDE SEQUENCE [LARGE SCALE GENOMIC DNA]</scope>
    <source>
        <strain evidence="2 3">DSM 10228</strain>
    </source>
</reference>
<proteinExistence type="predicted"/>
<keyword evidence="3" id="KW-1185">Reference proteome</keyword>
<evidence type="ECO:0000313" key="3">
    <source>
        <dbReference type="Proteomes" id="UP000239471"/>
    </source>
</evidence>
<organism evidence="2 3">
    <name type="scientific">Clostridium vincentii</name>
    <dbReference type="NCBI Taxonomy" id="52704"/>
    <lineage>
        <taxon>Bacteria</taxon>
        <taxon>Bacillati</taxon>
        <taxon>Bacillota</taxon>
        <taxon>Clostridia</taxon>
        <taxon>Eubacteriales</taxon>
        <taxon>Clostridiaceae</taxon>
        <taxon>Clostridium</taxon>
    </lineage>
</organism>
<dbReference type="AlphaFoldDB" id="A0A2T0B7W6"/>
<evidence type="ECO:0000313" key="2">
    <source>
        <dbReference type="EMBL" id="PRR79981.1"/>
    </source>
</evidence>
<dbReference type="OrthoDB" id="2339428at2"/>
<sequence length="456" mass="52411">MKKPKNYILLIFSITILSLLTYGILFYFNFFQGFITIKDNTITSDLLPDSKFTSSYKSESNFSKMTVSEVSDVFISVLGTKLNTETILYKSQRYYIPLELICSTLNYSLSTESDSLIISNQDSNYIISNDECIIDGITYQLRGGIITQNNSNYISISDIEYIFNLIANFDFDNREVSLLLPSSYSNIPETQPSQGKIALIRLEDFSASDSMLLNINQLKFKAIGQFLNSQGMKFHIAWVPRYKCPSDNIDNDLLSNYSMNNVGFINLLDYLINKGGQVGLHGYDHQSEDQTSLNGIELSWKYHSSESETRQVIENSIDSAIALNIPYTFFESPHYRATCSQKKIVEEYFQYLYEPKNPLIYHKLYKDNENLYIPTPLSYVKNLDVSYIEKELSNPRPGELSSLYYHPTLELDFINIIPSNNTFEFEYCDNSPLQKIVKSIKANDYVTIHVTELINK</sequence>
<evidence type="ECO:0000256" key="1">
    <source>
        <dbReference type="SAM" id="Phobius"/>
    </source>
</evidence>
<comment type="caution">
    <text evidence="2">The sequence shown here is derived from an EMBL/GenBank/DDBJ whole genome shotgun (WGS) entry which is preliminary data.</text>
</comment>
<dbReference type="GO" id="GO:0005975">
    <property type="term" value="P:carbohydrate metabolic process"/>
    <property type="evidence" value="ECO:0007669"/>
    <property type="project" value="InterPro"/>
</dbReference>
<feature type="transmembrane region" description="Helical" evidence="1">
    <location>
        <begin position="7"/>
        <end position="28"/>
    </location>
</feature>
<dbReference type="InterPro" id="IPR011330">
    <property type="entry name" value="Glyco_hydro/deAcase_b/a-brl"/>
</dbReference>
<name>A0A2T0B7W6_9CLOT</name>
<evidence type="ECO:0008006" key="4">
    <source>
        <dbReference type="Google" id="ProtNLM"/>
    </source>
</evidence>
<dbReference type="SUPFAM" id="SSF88713">
    <property type="entry name" value="Glycoside hydrolase/deacetylase"/>
    <property type="match status" value="1"/>
</dbReference>
<keyword evidence="1" id="KW-0812">Transmembrane</keyword>
<dbReference type="EMBL" id="PVXQ01000051">
    <property type="protein sequence ID" value="PRR79981.1"/>
    <property type="molecule type" value="Genomic_DNA"/>
</dbReference>
<protein>
    <recommendedName>
        <fullName evidence="4">Copper amine oxidase-like N-terminal domain-containing protein</fullName>
    </recommendedName>
</protein>
<gene>
    <name evidence="2" type="ORF">CLVI_31680</name>
</gene>
<keyword evidence="1" id="KW-1133">Transmembrane helix</keyword>
<accession>A0A2T0B7W6</accession>
<keyword evidence="1" id="KW-0472">Membrane</keyword>
<dbReference type="Pfam" id="PF10096">
    <property type="entry name" value="DUF2334"/>
    <property type="match status" value="1"/>
</dbReference>